<evidence type="ECO:0000256" key="9">
    <source>
        <dbReference type="ARBA" id="ARBA00022777"/>
    </source>
</evidence>
<accession>D3SL93</accession>
<evidence type="ECO:0000256" key="5">
    <source>
        <dbReference type="ARBA" id="ARBA00022605"/>
    </source>
</evidence>
<keyword evidence="8 12" id="KW-0547">Nucleotide-binding</keyword>
<dbReference type="OrthoDB" id="9769912at2"/>
<dbReference type="PRINTS" id="PR00958">
    <property type="entry name" value="HOMSERKINASE"/>
</dbReference>
<comment type="function">
    <text evidence="12">Catalyzes the ATP-dependent phosphorylation of L-homoserine to L-homoserine phosphate.</text>
</comment>
<evidence type="ECO:0000256" key="1">
    <source>
        <dbReference type="ARBA" id="ARBA00005015"/>
    </source>
</evidence>
<evidence type="ECO:0000313" key="15">
    <source>
        <dbReference type="EMBL" id="ADC89523.1"/>
    </source>
</evidence>
<dbReference type="Gene3D" id="3.30.70.890">
    <property type="entry name" value="GHMP kinase, C-terminal domain"/>
    <property type="match status" value="1"/>
</dbReference>
<keyword evidence="6 12" id="KW-0808">Transferase</keyword>
<keyword evidence="16" id="KW-1185">Reference proteome</keyword>
<dbReference type="SUPFAM" id="SSF55060">
    <property type="entry name" value="GHMP Kinase, C-terminal domain"/>
    <property type="match status" value="1"/>
</dbReference>
<evidence type="ECO:0000259" key="14">
    <source>
        <dbReference type="Pfam" id="PF08544"/>
    </source>
</evidence>
<feature type="domain" description="GHMP kinase N-terminal" evidence="13">
    <location>
        <begin position="55"/>
        <end position="137"/>
    </location>
</feature>
<evidence type="ECO:0000259" key="13">
    <source>
        <dbReference type="Pfam" id="PF00288"/>
    </source>
</evidence>
<dbReference type="PANTHER" id="PTHR20861:SF1">
    <property type="entry name" value="HOMOSERINE KINASE"/>
    <property type="match status" value="1"/>
</dbReference>
<keyword evidence="7 12" id="KW-0791">Threonine biosynthesis</keyword>
<evidence type="ECO:0000256" key="4">
    <source>
        <dbReference type="ARBA" id="ARBA00017858"/>
    </source>
</evidence>
<evidence type="ECO:0000256" key="6">
    <source>
        <dbReference type="ARBA" id="ARBA00022679"/>
    </source>
</evidence>
<keyword evidence="12" id="KW-0963">Cytoplasm</keyword>
<dbReference type="Pfam" id="PF08544">
    <property type="entry name" value="GHMP_kinases_C"/>
    <property type="match status" value="1"/>
</dbReference>
<evidence type="ECO:0000256" key="12">
    <source>
        <dbReference type="HAMAP-Rule" id="MF_00384"/>
    </source>
</evidence>
<dbReference type="InterPro" id="IPR006204">
    <property type="entry name" value="GHMP_kinase_N_dom"/>
</dbReference>
<keyword evidence="5 12" id="KW-0028">Amino-acid biosynthesis</keyword>
<dbReference type="Proteomes" id="UP000002043">
    <property type="component" value="Chromosome"/>
</dbReference>
<dbReference type="NCBIfam" id="TIGR00191">
    <property type="entry name" value="thrB"/>
    <property type="match status" value="1"/>
</dbReference>
<reference evidence="16" key="1">
    <citation type="journal article" date="2010" name="Stand. Genomic Sci.">
        <title>Complete genome sequence of Thermocrinis albus type strain (HI 11/12T).</title>
        <authorList>
            <person name="Wirth R."/>
            <person name="Sikorski J."/>
            <person name="Brambilla E."/>
            <person name="Misra M."/>
            <person name="Lapidus A."/>
            <person name="Copeland A."/>
            <person name="Nolan M."/>
            <person name="Lucas S."/>
            <person name="Chen F."/>
            <person name="Tice H."/>
            <person name="Cheng J.F."/>
            <person name="Han C."/>
            <person name="Detter J.C."/>
            <person name="Tapia R."/>
            <person name="Bruce D."/>
            <person name="Goodwin L."/>
            <person name="Pitluck S."/>
            <person name="Pati A."/>
            <person name="Anderson I."/>
            <person name="Ivanova N."/>
            <person name="Mavromatis K."/>
            <person name="Mikhailova N."/>
            <person name="Chen A."/>
            <person name="Palaniappan K."/>
            <person name="Bilek Y."/>
            <person name="Hader T."/>
            <person name="Land M."/>
            <person name="Hauser L."/>
            <person name="Chang Y.J."/>
            <person name="Jeffries C.D."/>
            <person name="Tindall B.J."/>
            <person name="Rohde M."/>
            <person name="Goker M."/>
            <person name="Bristow J."/>
            <person name="Eisen J.A."/>
            <person name="Markowitz V."/>
            <person name="Hugenholtz P."/>
            <person name="Kyrpides N.C."/>
            <person name="Klenk H.P."/>
        </authorList>
    </citation>
    <scope>NUCLEOTIDE SEQUENCE [LARGE SCALE GENOMIC DNA]</scope>
    <source>
        <strain evidence="16">DSM 14484 / JCM 11386 / HI 11/12</strain>
    </source>
</reference>
<protein>
    <recommendedName>
        <fullName evidence="4 12">Homoserine kinase</fullName>
        <shortName evidence="12">HK</shortName>
        <shortName evidence="12">HSK</shortName>
        <ecNumber evidence="3 12">2.7.1.39</ecNumber>
    </recommendedName>
</protein>
<dbReference type="AlphaFoldDB" id="D3SL93"/>
<name>D3SL93_THEAH</name>
<dbReference type="GO" id="GO:0005737">
    <property type="term" value="C:cytoplasm"/>
    <property type="evidence" value="ECO:0007669"/>
    <property type="project" value="UniProtKB-SubCell"/>
</dbReference>
<dbReference type="EC" id="2.7.1.39" evidence="3 12"/>
<dbReference type="eggNOG" id="COG0083">
    <property type="taxonomic scope" value="Bacteria"/>
</dbReference>
<dbReference type="InterPro" id="IPR000870">
    <property type="entry name" value="Homoserine_kinase"/>
</dbReference>
<evidence type="ECO:0000256" key="7">
    <source>
        <dbReference type="ARBA" id="ARBA00022697"/>
    </source>
</evidence>
<gene>
    <name evidence="12" type="primary">thrB</name>
    <name evidence="15" type="ordered locus">Thal_0891</name>
</gene>
<comment type="subcellular location">
    <subcellularLocation>
        <location evidence="12">Cytoplasm</location>
    </subcellularLocation>
</comment>
<dbReference type="HAMAP" id="MF_00384">
    <property type="entry name" value="Homoser_kinase"/>
    <property type="match status" value="1"/>
</dbReference>
<comment type="similarity">
    <text evidence="2 12">Belongs to the GHMP kinase family. Homoserine kinase subfamily.</text>
</comment>
<feature type="binding site" evidence="12">
    <location>
        <begin position="84"/>
        <end position="94"/>
    </location>
    <ligand>
        <name>ATP</name>
        <dbReference type="ChEBI" id="CHEBI:30616"/>
    </ligand>
</feature>
<dbReference type="GO" id="GO:0005524">
    <property type="term" value="F:ATP binding"/>
    <property type="evidence" value="ECO:0007669"/>
    <property type="project" value="UniProtKB-UniRule"/>
</dbReference>
<dbReference type="SUPFAM" id="SSF54211">
    <property type="entry name" value="Ribosomal protein S5 domain 2-like"/>
    <property type="match status" value="1"/>
</dbReference>
<dbReference type="GO" id="GO:0004413">
    <property type="term" value="F:homoserine kinase activity"/>
    <property type="evidence" value="ECO:0007669"/>
    <property type="project" value="UniProtKB-UniRule"/>
</dbReference>
<dbReference type="EMBL" id="CP001931">
    <property type="protein sequence ID" value="ADC89523.1"/>
    <property type="molecule type" value="Genomic_DNA"/>
</dbReference>
<dbReference type="InterPro" id="IPR020568">
    <property type="entry name" value="Ribosomal_Su5_D2-typ_SF"/>
</dbReference>
<evidence type="ECO:0000313" key="16">
    <source>
        <dbReference type="Proteomes" id="UP000002043"/>
    </source>
</evidence>
<sequence>MIKIVVPASTSNLGPGFDTFGLALGLYNIFLVERHPSYRVCVIGEGTHLPRDTGNLMVMAYRMACSRWGVEEVPLKVIQINRVPTARGLGSSATAIVGGITACERIHNLRKRVEEKVEVALELEPHPDNILPALVGGLVVCAKGEEGISFVKLDFPEDLRVVVCVPSVEVSTEEARRVLRGDVSLQDAVFNVQRSCLLLASLMTRRYSLLKEAVKDRLHQPYRSRLVPAMYTVMEEAYTAGALASFLSGSGPTVASLCQGNCEKVGQAMVRAFKKAGVEAKYMVLQVDREGTRCHEDTDVGHR</sequence>
<comment type="catalytic activity">
    <reaction evidence="11 12">
        <text>L-homoserine + ATP = O-phospho-L-homoserine + ADP + H(+)</text>
        <dbReference type="Rhea" id="RHEA:13985"/>
        <dbReference type="ChEBI" id="CHEBI:15378"/>
        <dbReference type="ChEBI" id="CHEBI:30616"/>
        <dbReference type="ChEBI" id="CHEBI:57476"/>
        <dbReference type="ChEBI" id="CHEBI:57590"/>
        <dbReference type="ChEBI" id="CHEBI:456216"/>
        <dbReference type="EC" id="2.7.1.39"/>
    </reaction>
</comment>
<proteinExistence type="inferred from homology"/>
<keyword evidence="9 12" id="KW-0418">Kinase</keyword>
<evidence type="ECO:0000256" key="11">
    <source>
        <dbReference type="ARBA" id="ARBA00049375"/>
    </source>
</evidence>
<comment type="pathway">
    <text evidence="1 12">Amino-acid biosynthesis; L-threonine biosynthesis; L-threonine from L-aspartate: step 4/5.</text>
</comment>
<dbReference type="InterPro" id="IPR014721">
    <property type="entry name" value="Ribsml_uS5_D2-typ_fold_subgr"/>
</dbReference>
<evidence type="ECO:0000256" key="10">
    <source>
        <dbReference type="ARBA" id="ARBA00022840"/>
    </source>
</evidence>
<dbReference type="Pfam" id="PF00288">
    <property type="entry name" value="GHMP_kinases_N"/>
    <property type="match status" value="1"/>
</dbReference>
<dbReference type="InterPro" id="IPR036554">
    <property type="entry name" value="GHMP_kinase_C_sf"/>
</dbReference>
<evidence type="ECO:0000256" key="3">
    <source>
        <dbReference type="ARBA" id="ARBA00012078"/>
    </source>
</evidence>
<dbReference type="InterPro" id="IPR013750">
    <property type="entry name" value="GHMP_kinase_C_dom"/>
</dbReference>
<keyword evidence="10 12" id="KW-0067">ATP-binding</keyword>
<dbReference type="PIRSF" id="PIRSF000676">
    <property type="entry name" value="Homoser_kin"/>
    <property type="match status" value="1"/>
</dbReference>
<dbReference type="RefSeq" id="WP_012991929.1">
    <property type="nucleotide sequence ID" value="NC_013894.1"/>
</dbReference>
<evidence type="ECO:0000256" key="8">
    <source>
        <dbReference type="ARBA" id="ARBA00022741"/>
    </source>
</evidence>
<dbReference type="STRING" id="638303.Thal_0891"/>
<dbReference type="InterPro" id="IPR006203">
    <property type="entry name" value="GHMP_knse_ATP-bd_CS"/>
</dbReference>
<dbReference type="Gene3D" id="3.30.230.10">
    <property type="match status" value="1"/>
</dbReference>
<evidence type="ECO:0000256" key="2">
    <source>
        <dbReference type="ARBA" id="ARBA00007370"/>
    </source>
</evidence>
<dbReference type="KEGG" id="tal:Thal_0891"/>
<dbReference type="HOGENOM" id="CLU_041243_0_2_0"/>
<feature type="domain" description="GHMP kinase C-terminal" evidence="14">
    <location>
        <begin position="200"/>
        <end position="273"/>
    </location>
</feature>
<dbReference type="UniPathway" id="UPA00050">
    <property type="reaction ID" value="UER00064"/>
</dbReference>
<dbReference type="PROSITE" id="PS00627">
    <property type="entry name" value="GHMP_KINASES_ATP"/>
    <property type="match status" value="1"/>
</dbReference>
<dbReference type="PANTHER" id="PTHR20861">
    <property type="entry name" value="HOMOSERINE/4-DIPHOSPHOCYTIDYL-2-C-METHYL-D-ERYTHRITOL KINASE"/>
    <property type="match status" value="1"/>
</dbReference>
<dbReference type="GO" id="GO:0009088">
    <property type="term" value="P:threonine biosynthetic process"/>
    <property type="evidence" value="ECO:0007669"/>
    <property type="project" value="UniProtKB-UniRule"/>
</dbReference>
<organism evidence="15 16">
    <name type="scientific">Thermocrinis albus (strain DSM 14484 / JCM 11386 / HI 11/12)</name>
    <dbReference type="NCBI Taxonomy" id="638303"/>
    <lineage>
        <taxon>Bacteria</taxon>
        <taxon>Pseudomonadati</taxon>
        <taxon>Aquificota</taxon>
        <taxon>Aquificia</taxon>
        <taxon>Aquificales</taxon>
        <taxon>Aquificaceae</taxon>
        <taxon>Thermocrinis</taxon>
    </lineage>
</organism>